<dbReference type="PANTHER" id="PTHR20858">
    <property type="entry name" value="PHOSPHOMETHYLPYRIMIDINE KINASE"/>
    <property type="match status" value="1"/>
</dbReference>
<protein>
    <recommendedName>
        <fullName evidence="2">hydroxymethylpyrimidine kinase</fullName>
        <ecNumber evidence="2">2.7.1.49</ecNumber>
    </recommendedName>
</protein>
<evidence type="ECO:0000259" key="3">
    <source>
        <dbReference type="Pfam" id="PF08543"/>
    </source>
</evidence>
<dbReference type="InterPro" id="IPR029056">
    <property type="entry name" value="Ribokinase-like"/>
</dbReference>
<reference evidence="4 5" key="1">
    <citation type="submission" date="2024-05" db="EMBL/GenBank/DDBJ databases">
        <title>Genome Sequence and Characterization of the New Strain Purple Sulfur Bacterium of Genus Thioalkalicoccus.</title>
        <authorList>
            <person name="Bryantseva I.A."/>
            <person name="Kyndt J.A."/>
            <person name="Imhoff J.F."/>
        </authorList>
    </citation>
    <scope>NUCLEOTIDE SEQUENCE [LARGE SCALE GENOMIC DNA]</scope>
    <source>
        <strain evidence="4 5">Um2</strain>
    </source>
</reference>
<keyword evidence="5" id="KW-1185">Reference proteome</keyword>
<evidence type="ECO:0000256" key="1">
    <source>
        <dbReference type="ARBA" id="ARBA00004948"/>
    </source>
</evidence>
<dbReference type="GO" id="GO:0016301">
    <property type="term" value="F:kinase activity"/>
    <property type="evidence" value="ECO:0007669"/>
    <property type="project" value="UniProtKB-KW"/>
</dbReference>
<evidence type="ECO:0000256" key="2">
    <source>
        <dbReference type="ARBA" id="ARBA00012135"/>
    </source>
</evidence>
<evidence type="ECO:0000313" key="4">
    <source>
        <dbReference type="EMBL" id="MEY6432778.1"/>
    </source>
</evidence>
<name>A0ABV4BHM9_9GAMM</name>
<dbReference type="SUPFAM" id="SSF53613">
    <property type="entry name" value="Ribokinase-like"/>
    <property type="match status" value="1"/>
</dbReference>
<dbReference type="EC" id="2.7.1.49" evidence="2"/>
<dbReference type="Gene3D" id="3.40.1190.20">
    <property type="match status" value="1"/>
</dbReference>
<dbReference type="PANTHER" id="PTHR20858:SF17">
    <property type="entry name" value="HYDROXYMETHYLPYRIMIDINE_PHOSPHOMETHYLPYRIMIDINE KINASE THI20-RELATED"/>
    <property type="match status" value="1"/>
</dbReference>
<dbReference type="EMBL" id="JBDKXB010000011">
    <property type="protein sequence ID" value="MEY6432778.1"/>
    <property type="molecule type" value="Genomic_DNA"/>
</dbReference>
<gene>
    <name evidence="4" type="ORF">ABC977_10205</name>
</gene>
<dbReference type="Proteomes" id="UP001564408">
    <property type="component" value="Unassembled WGS sequence"/>
</dbReference>
<dbReference type="InterPro" id="IPR013749">
    <property type="entry name" value="PM/HMP-P_kinase-1"/>
</dbReference>
<dbReference type="Pfam" id="PF08543">
    <property type="entry name" value="Phos_pyr_kin"/>
    <property type="match status" value="1"/>
</dbReference>
<sequence length="275" mass="28736">MTRPTATAGSEHPPVVLCAGGHDPCGGAGLLADAEAVRAAGGHALGLVTCLTNQDSRGLRGLYPQAPARFEEQWRTLTADSAVGAIKIGLIGTASLAHTVARLIGERADRPIVLDPVLATGAGDPVADRALIETLQRELIGATTLITPNWPEARTLADAATPDGCASRLLASGCRWVLITGTHADGPEVINRLYGCDGHRQSWAWPRLPGEYHGSGCTLASAIAARLAAGQELVDAVAEAQAYTWQTLARARRTGRGQLTPNRLFALDPPRAEAI</sequence>
<organism evidence="4 5">
    <name type="scientific">Thioalkalicoccus limnaeus</name>
    <dbReference type="NCBI Taxonomy" id="120681"/>
    <lineage>
        <taxon>Bacteria</taxon>
        <taxon>Pseudomonadati</taxon>
        <taxon>Pseudomonadota</taxon>
        <taxon>Gammaproteobacteria</taxon>
        <taxon>Chromatiales</taxon>
        <taxon>Chromatiaceae</taxon>
        <taxon>Thioalkalicoccus</taxon>
    </lineage>
</organism>
<keyword evidence="4" id="KW-0418">Kinase</keyword>
<dbReference type="CDD" id="cd01169">
    <property type="entry name" value="HMPP_kinase"/>
    <property type="match status" value="1"/>
</dbReference>
<evidence type="ECO:0000313" key="5">
    <source>
        <dbReference type="Proteomes" id="UP001564408"/>
    </source>
</evidence>
<accession>A0ABV4BHM9</accession>
<dbReference type="InterPro" id="IPR004399">
    <property type="entry name" value="HMP/HMP-P_kinase_dom"/>
</dbReference>
<proteinExistence type="predicted"/>
<keyword evidence="4" id="KW-0808">Transferase</keyword>
<comment type="caution">
    <text evidence="4">The sequence shown here is derived from an EMBL/GenBank/DDBJ whole genome shotgun (WGS) entry which is preliminary data.</text>
</comment>
<feature type="domain" description="Pyridoxamine kinase/Phosphomethylpyrimidine kinase" evidence="3">
    <location>
        <begin position="23"/>
        <end position="259"/>
    </location>
</feature>
<dbReference type="RefSeq" id="WP_369667162.1">
    <property type="nucleotide sequence ID" value="NZ_JBDKXB010000011.1"/>
</dbReference>
<comment type="pathway">
    <text evidence="1">Cofactor biosynthesis; thiamine diphosphate biosynthesis.</text>
</comment>